<dbReference type="Proteomes" id="UP000663722">
    <property type="component" value="Chromosome"/>
</dbReference>
<organism evidence="1 2">
    <name type="scientific">Desulfonema magnum</name>
    <dbReference type="NCBI Taxonomy" id="45655"/>
    <lineage>
        <taxon>Bacteria</taxon>
        <taxon>Pseudomonadati</taxon>
        <taxon>Thermodesulfobacteriota</taxon>
        <taxon>Desulfobacteria</taxon>
        <taxon>Desulfobacterales</taxon>
        <taxon>Desulfococcaceae</taxon>
        <taxon>Desulfonema</taxon>
    </lineage>
</organism>
<keyword evidence="2" id="KW-1185">Reference proteome</keyword>
<accession>A0A975GTE6</accession>
<protein>
    <submittedName>
        <fullName evidence="1">Uncharacterized protein</fullName>
    </submittedName>
</protein>
<sequence length="83" mass="9961">MFSTYEAVYKHGMLKWIDERPEGNCLRVMVTVLEKEKDTAEFQESIEELLQRTKGIVKPPVSRDEIDRDIATMRSEWNREWDR</sequence>
<dbReference type="EMBL" id="CP061800">
    <property type="protein sequence ID" value="QTA92068.1"/>
    <property type="molecule type" value="Genomic_DNA"/>
</dbReference>
<proteinExistence type="predicted"/>
<evidence type="ECO:0000313" key="1">
    <source>
        <dbReference type="EMBL" id="QTA92068.1"/>
    </source>
</evidence>
<name>A0A975GTE6_9BACT</name>
<gene>
    <name evidence="1" type="ORF">dnm_081420</name>
</gene>
<dbReference type="RefSeq" id="WP_207679594.1">
    <property type="nucleotide sequence ID" value="NZ_CP061800.1"/>
</dbReference>
<dbReference type="KEGG" id="dmm:dnm_081420"/>
<dbReference type="AlphaFoldDB" id="A0A975GTE6"/>
<reference evidence="1" key="1">
    <citation type="journal article" date="2021" name="Microb. Physiol.">
        <title>Proteogenomic Insights into the Physiology of Marine, Sulfate-Reducing, Filamentous Desulfonema limicola and Desulfonema magnum.</title>
        <authorList>
            <person name="Schnaars V."/>
            <person name="Wohlbrand L."/>
            <person name="Scheve S."/>
            <person name="Hinrichs C."/>
            <person name="Reinhardt R."/>
            <person name="Rabus R."/>
        </authorList>
    </citation>
    <scope>NUCLEOTIDE SEQUENCE</scope>
    <source>
        <strain evidence="1">4be13</strain>
    </source>
</reference>
<evidence type="ECO:0000313" key="2">
    <source>
        <dbReference type="Proteomes" id="UP000663722"/>
    </source>
</evidence>